<dbReference type="VEuPathDB" id="CryptoDB:Cvel_28819"/>
<dbReference type="GO" id="GO:0008757">
    <property type="term" value="F:S-adenosylmethionine-dependent methyltransferase activity"/>
    <property type="evidence" value="ECO:0007669"/>
    <property type="project" value="InterPro"/>
</dbReference>
<proteinExistence type="predicted"/>
<protein>
    <recommendedName>
        <fullName evidence="2">Methyltransferase type 11 domain-containing protein</fullName>
    </recommendedName>
</protein>
<sequence length="266" mass="29363">MPTSCTLTVPCCQQMSALSPLVENWIQCGNVLLDVGAAYGLNSLYALQHPKKPHVIALDCSEGHLKYLSGKAEKSLTLEEKSRLEIVYGRLPSLSSVPTSSVDSVLVSEVLHFLDGRTIEASMREISRVLRPGGHLFISQVSGMMRCRETGEDVDVRRLIQERQAGGEEQEEGGSDWKGIVQCDAVFNQCMCAMKHGTLSNLPKSATFSRTGSFLHWVRPEEIRRCAESLGGWCVVSSEMRQHLGHPEPLRSCPKGSTQTHLQKRA</sequence>
<evidence type="ECO:0000313" key="3">
    <source>
        <dbReference type="EMBL" id="CEM45028.1"/>
    </source>
</evidence>
<feature type="region of interest" description="Disordered" evidence="1">
    <location>
        <begin position="245"/>
        <end position="266"/>
    </location>
</feature>
<reference evidence="3" key="1">
    <citation type="submission" date="2014-11" db="EMBL/GenBank/DDBJ databases">
        <authorList>
            <person name="Otto D Thomas"/>
            <person name="Naeem Raeece"/>
        </authorList>
    </citation>
    <scope>NUCLEOTIDE SEQUENCE</scope>
</reference>
<dbReference type="CDD" id="cd02440">
    <property type="entry name" value="AdoMet_MTases"/>
    <property type="match status" value="1"/>
</dbReference>
<feature type="compositionally biased region" description="Polar residues" evidence="1">
    <location>
        <begin position="255"/>
        <end position="266"/>
    </location>
</feature>
<organism evidence="3">
    <name type="scientific">Chromera velia CCMP2878</name>
    <dbReference type="NCBI Taxonomy" id="1169474"/>
    <lineage>
        <taxon>Eukaryota</taxon>
        <taxon>Sar</taxon>
        <taxon>Alveolata</taxon>
        <taxon>Colpodellida</taxon>
        <taxon>Chromeraceae</taxon>
        <taxon>Chromera</taxon>
    </lineage>
</organism>
<feature type="domain" description="Methyltransferase type 11" evidence="2">
    <location>
        <begin position="33"/>
        <end position="138"/>
    </location>
</feature>
<gene>
    <name evidence="3" type="ORF">Cvel_28819</name>
</gene>
<evidence type="ECO:0000256" key="1">
    <source>
        <dbReference type="SAM" id="MobiDB-lite"/>
    </source>
</evidence>
<dbReference type="Pfam" id="PF08241">
    <property type="entry name" value="Methyltransf_11"/>
    <property type="match status" value="1"/>
</dbReference>
<dbReference type="EMBL" id="CDMZ01003080">
    <property type="protein sequence ID" value="CEM45028.1"/>
    <property type="molecule type" value="Genomic_DNA"/>
</dbReference>
<dbReference type="SUPFAM" id="SSF53335">
    <property type="entry name" value="S-adenosyl-L-methionine-dependent methyltransferases"/>
    <property type="match status" value="1"/>
</dbReference>
<accession>A0A0G4HLM8</accession>
<dbReference type="InterPro" id="IPR029063">
    <property type="entry name" value="SAM-dependent_MTases_sf"/>
</dbReference>
<dbReference type="InterPro" id="IPR013216">
    <property type="entry name" value="Methyltransf_11"/>
</dbReference>
<evidence type="ECO:0000259" key="2">
    <source>
        <dbReference type="Pfam" id="PF08241"/>
    </source>
</evidence>
<dbReference type="Gene3D" id="3.40.50.150">
    <property type="entry name" value="Vaccinia Virus protein VP39"/>
    <property type="match status" value="1"/>
</dbReference>
<dbReference type="AlphaFoldDB" id="A0A0G4HLM8"/>
<name>A0A0G4HLM8_9ALVE</name>